<evidence type="ECO:0000256" key="3">
    <source>
        <dbReference type="ARBA" id="ARBA00022737"/>
    </source>
</evidence>
<comment type="similarity">
    <text evidence="2">Belongs to the RRM MRD1 family.</text>
</comment>
<evidence type="ECO:0000256" key="1">
    <source>
        <dbReference type="ARBA" id="ARBA00004123"/>
    </source>
</evidence>
<dbReference type="GO" id="GO:0042134">
    <property type="term" value="F:rRNA primary transcript binding"/>
    <property type="evidence" value="ECO:0007669"/>
    <property type="project" value="EnsemblFungi"/>
</dbReference>
<dbReference type="STRING" id="90262.A0A1X2I7R0"/>
<evidence type="ECO:0000256" key="7">
    <source>
        <dbReference type="SAM" id="MobiDB-lite"/>
    </source>
</evidence>
<dbReference type="GO" id="GO:0000447">
    <property type="term" value="P:endonucleolytic cleavage in ITS1 to separate SSU-rRNA from 5.8S rRNA and LSU-rRNA from tricistronic rRNA transcript (SSU-rRNA, 5.8S rRNA, LSU-rRNA)"/>
    <property type="evidence" value="ECO:0007669"/>
    <property type="project" value="EnsemblFungi"/>
</dbReference>
<reference evidence="9 10" key="1">
    <citation type="submission" date="2016-07" db="EMBL/GenBank/DDBJ databases">
        <title>Pervasive Adenine N6-methylation of Active Genes in Fungi.</title>
        <authorList>
            <consortium name="DOE Joint Genome Institute"/>
            <person name="Mondo S.J."/>
            <person name="Dannebaum R.O."/>
            <person name="Kuo R.C."/>
            <person name="Labutti K."/>
            <person name="Haridas S."/>
            <person name="Kuo A."/>
            <person name="Salamov A."/>
            <person name="Ahrendt S.R."/>
            <person name="Lipzen A."/>
            <person name="Sullivan W."/>
            <person name="Andreopoulos W.B."/>
            <person name="Clum A."/>
            <person name="Lindquist E."/>
            <person name="Daum C."/>
            <person name="Ramamoorthy G.K."/>
            <person name="Gryganskyi A."/>
            <person name="Culley D."/>
            <person name="Magnuson J.K."/>
            <person name="James T.Y."/>
            <person name="O'Malley M.A."/>
            <person name="Stajich J.E."/>
            <person name="Spatafora J.W."/>
            <person name="Visel A."/>
            <person name="Grigoriev I.V."/>
        </authorList>
    </citation>
    <scope>NUCLEOTIDE SEQUENCE [LARGE SCALE GENOMIC DNA]</scope>
    <source>
        <strain evidence="9 10">NRRL 1336</strain>
    </source>
</reference>
<feature type="compositionally biased region" description="Acidic residues" evidence="7">
    <location>
        <begin position="799"/>
        <end position="810"/>
    </location>
</feature>
<keyword evidence="5" id="KW-0539">Nucleus</keyword>
<feature type="region of interest" description="Disordered" evidence="7">
    <location>
        <begin position="780"/>
        <end position="810"/>
    </location>
</feature>
<dbReference type="GO" id="GO:0030686">
    <property type="term" value="C:90S preribosome"/>
    <property type="evidence" value="ECO:0007669"/>
    <property type="project" value="EnsemblFungi"/>
</dbReference>
<feature type="domain" description="RRM" evidence="8">
    <location>
        <begin position="280"/>
        <end position="358"/>
    </location>
</feature>
<dbReference type="GO" id="GO:0000480">
    <property type="term" value="P:endonucleolytic cleavage in 5'-ETS of tricistronic rRNA transcript (SSU-rRNA, 5.8S rRNA, LSU-rRNA)"/>
    <property type="evidence" value="ECO:0007669"/>
    <property type="project" value="EnsemblFungi"/>
</dbReference>
<name>A0A1X2I7R0_9FUNG</name>
<evidence type="ECO:0000313" key="10">
    <source>
        <dbReference type="Proteomes" id="UP000193560"/>
    </source>
</evidence>
<dbReference type="SUPFAM" id="SSF54928">
    <property type="entry name" value="RNA-binding domain, RBD"/>
    <property type="match status" value="3"/>
</dbReference>
<feature type="domain" description="RRM" evidence="8">
    <location>
        <begin position="688"/>
        <end position="765"/>
    </location>
</feature>
<evidence type="ECO:0000259" key="8">
    <source>
        <dbReference type="PROSITE" id="PS50102"/>
    </source>
</evidence>
<keyword evidence="4 6" id="KW-0694">RNA-binding</keyword>
<protein>
    <recommendedName>
        <fullName evidence="8">RRM domain-containing protein</fullName>
    </recommendedName>
</protein>
<evidence type="ECO:0000256" key="4">
    <source>
        <dbReference type="ARBA" id="ARBA00022884"/>
    </source>
</evidence>
<dbReference type="GO" id="GO:0034462">
    <property type="term" value="P:small-subunit processome assembly"/>
    <property type="evidence" value="ECO:0007669"/>
    <property type="project" value="EnsemblFungi"/>
</dbReference>
<dbReference type="EMBL" id="MCGE01000022">
    <property type="protein sequence ID" value="ORZ11061.1"/>
    <property type="molecule type" value="Genomic_DNA"/>
</dbReference>
<feature type="domain" description="RRM" evidence="8">
    <location>
        <begin position="2"/>
        <end position="79"/>
    </location>
</feature>
<evidence type="ECO:0000256" key="5">
    <source>
        <dbReference type="ARBA" id="ARBA00023242"/>
    </source>
</evidence>
<dbReference type="InterPro" id="IPR000504">
    <property type="entry name" value="RRM_dom"/>
</dbReference>
<dbReference type="InterPro" id="IPR035979">
    <property type="entry name" value="RBD_domain_sf"/>
</dbReference>
<dbReference type="CDD" id="cd12565">
    <property type="entry name" value="RRM1_MRD1"/>
    <property type="match status" value="1"/>
</dbReference>
<dbReference type="CDD" id="cd12317">
    <property type="entry name" value="RRM4_RBM19_RRM3_MRD1"/>
    <property type="match status" value="1"/>
</dbReference>
<dbReference type="GO" id="GO:0000472">
    <property type="term" value="P:endonucleolytic cleavage to generate mature 5'-end of SSU-rRNA from (SSU-rRNA, 5.8S rRNA, LSU-rRNA)"/>
    <property type="evidence" value="ECO:0007669"/>
    <property type="project" value="EnsemblFungi"/>
</dbReference>
<dbReference type="SMART" id="SM00360">
    <property type="entry name" value="RRM"/>
    <property type="match status" value="5"/>
</dbReference>
<comment type="subcellular location">
    <subcellularLocation>
        <location evidence="1">Nucleus</location>
    </subcellularLocation>
</comment>
<dbReference type="FunFam" id="3.30.70.330:FF:000277">
    <property type="entry name" value="RNA binding motif protein 19"/>
    <property type="match status" value="1"/>
</dbReference>
<proteinExistence type="inferred from homology"/>
<keyword evidence="10" id="KW-1185">Reference proteome</keyword>
<dbReference type="OrthoDB" id="439639at2759"/>
<feature type="region of interest" description="Disordered" evidence="7">
    <location>
        <begin position="191"/>
        <end position="256"/>
    </location>
</feature>
<dbReference type="Gene3D" id="3.30.70.330">
    <property type="match status" value="5"/>
</dbReference>
<dbReference type="Proteomes" id="UP000193560">
    <property type="component" value="Unassembled WGS sequence"/>
</dbReference>
<feature type="compositionally biased region" description="Basic and acidic residues" evidence="7">
    <location>
        <begin position="207"/>
        <end position="217"/>
    </location>
</feature>
<accession>A0A1X2I7R0</accession>
<dbReference type="PROSITE" id="PS50102">
    <property type="entry name" value="RRM"/>
    <property type="match status" value="5"/>
</dbReference>
<dbReference type="GO" id="GO:0003729">
    <property type="term" value="F:mRNA binding"/>
    <property type="evidence" value="ECO:0007669"/>
    <property type="project" value="TreeGrafter"/>
</dbReference>
<dbReference type="CDD" id="cd12320">
    <property type="entry name" value="RRM6_RBM19_RRM5_MRD1"/>
    <property type="match status" value="1"/>
</dbReference>
<dbReference type="InterPro" id="IPR012677">
    <property type="entry name" value="Nucleotide-bd_a/b_plait_sf"/>
</dbReference>
<organism evidence="9 10">
    <name type="scientific">Absidia repens</name>
    <dbReference type="NCBI Taxonomy" id="90262"/>
    <lineage>
        <taxon>Eukaryota</taxon>
        <taxon>Fungi</taxon>
        <taxon>Fungi incertae sedis</taxon>
        <taxon>Mucoromycota</taxon>
        <taxon>Mucoromycotina</taxon>
        <taxon>Mucoromycetes</taxon>
        <taxon>Mucorales</taxon>
        <taxon>Cunninghamellaceae</taxon>
        <taxon>Absidia</taxon>
    </lineage>
</organism>
<keyword evidence="3" id="KW-0677">Repeat</keyword>
<comment type="caution">
    <text evidence="9">The sequence shown here is derived from an EMBL/GenBank/DDBJ whole genome shotgun (WGS) entry which is preliminary data.</text>
</comment>
<feature type="domain" description="RRM" evidence="8">
    <location>
        <begin position="466"/>
        <end position="538"/>
    </location>
</feature>
<sequence length="810" mass="90479">MSRLIIKNLPKDLSDEKFRTHFATKGEVTDARLMRTSSGQSRRFGFIGYRSDKVAEAALNHFNGTFINTSKIVVEKAIPYGADNIPRGWSKYTEGTSAHARLSGANKLKPKSEFQVEETDAFRLQKEKLLKHINQLKGDEQDPKLREYLDVMTSRSKGQTWTNDDLATLQSYTNSKLGTNDQQNDTSSVVATITSNDPDDDLYDDLPSNKKDQKADKTNAAAGSTEDDDTNEIDEDTPMDGDNNNDSVEKVEDDVPDRVKQIQQQENQSNDAVDLIEDTGRLFLRNLSYSCSEQDLRDVFTKYGPISEVHMPIAKDTKQPKGYAYILFLLPEHAVKAYKDLDMKEFQGRLLHILPAKEKPVPKEEEIYGINGSKMSAVKKDKEQKRKNLAGNDFNWNSLFMSSDAIAESIADRLGVSKSDILNPEADNVAVRLALAETQIVSETKEFFEAHGIVLDSFSKKERSETVILVKNIPYGTTEEELRGLFGKFGELGRVLIPPAKTMAVVEFLEPSEGRRAFQSLAYRRFKDSLIYLEKAPVGIFKDATAGAALNKNKANADVAGATGGTSADILDLKTTTANDEDENLSAVATLFVKNLNFETTPEALRKVFAGIEGYRSSRINVKPNKNEGGKPLSMGFGFVEFNNKKNAQKAMTALQGYKLDGHSLQLKFSHHEANNKKSIKAEKVETTKLVVRNIPFEANIKDLRELFGAYGQLKSCRLPKKFSGGHRGFAFLDFMTKQEAKNVYENMSSIHLYGRHLVLEWAEEDEGVDALREKTGKHFAKEEGLGGRNNKKRKVDLDGEDDAMDGMSD</sequence>
<dbReference type="PANTHER" id="PTHR48039">
    <property type="entry name" value="RNA-BINDING MOTIF PROTEIN 14B"/>
    <property type="match status" value="1"/>
</dbReference>
<evidence type="ECO:0000256" key="2">
    <source>
        <dbReference type="ARBA" id="ARBA00008033"/>
    </source>
</evidence>
<evidence type="ECO:0000313" key="9">
    <source>
        <dbReference type="EMBL" id="ORZ11061.1"/>
    </source>
</evidence>
<feature type="compositionally biased region" description="Acidic residues" evidence="7">
    <location>
        <begin position="225"/>
        <end position="239"/>
    </location>
</feature>
<feature type="domain" description="RRM" evidence="8">
    <location>
        <begin position="589"/>
        <end position="672"/>
    </location>
</feature>
<dbReference type="PANTHER" id="PTHR48039:SF5">
    <property type="entry name" value="RNA-BINDING PROTEIN 28"/>
    <property type="match status" value="1"/>
</dbReference>
<dbReference type="AlphaFoldDB" id="A0A1X2I7R0"/>
<dbReference type="InterPro" id="IPR051945">
    <property type="entry name" value="RRM_MRD1_RNA_proc_ribogen"/>
</dbReference>
<dbReference type="GO" id="GO:0032040">
    <property type="term" value="C:small-subunit processome"/>
    <property type="evidence" value="ECO:0007669"/>
    <property type="project" value="EnsemblFungi"/>
</dbReference>
<gene>
    <name evidence="9" type="ORF">BCR42DRAFT_379953</name>
</gene>
<evidence type="ECO:0000256" key="6">
    <source>
        <dbReference type="PROSITE-ProRule" id="PRU00176"/>
    </source>
</evidence>
<dbReference type="Pfam" id="PF00076">
    <property type="entry name" value="RRM_1"/>
    <property type="match status" value="5"/>
</dbReference>